<accession>A0A4S4DX77</accession>
<proteinExistence type="predicted"/>
<evidence type="ECO:0000256" key="3">
    <source>
        <dbReference type="SAM" id="SignalP"/>
    </source>
</evidence>
<comment type="caution">
    <text evidence="5">The sequence shown here is derived from an EMBL/GenBank/DDBJ whole genome shotgun (WGS) entry which is preliminary data.</text>
</comment>
<dbReference type="STRING" id="542762.A0A4S4DX77"/>
<sequence length="314" mass="34331">MHVLFLSLSRFHLVIIMANSLSAEQPKCHADESSALLQFKQSFSIGKSTSSDPSAYPKVASWNLEGDNSSNSGLKFEKPGLRSLLHNLTNLKVLRLNDVSISSEVPDTLANLTSLTTLVLESCGLHGEFPISIFYLPNLQVLDVSSNGYLIGHLPEFHPSSPLQDLMLSGTSFSGKLPDSIGNLNFLNQLDFSSCYFSGSLPASLGNLTQLNYVSLSSNKFNVGTLQLLGKLTELTDLDLSDLNLYGSIPSVLSNLTQLSHLDLSYNHLSGEITSHITNLTHLIWLDLSSNQLRSPTPRSFSELKNLELKICYG</sequence>
<feature type="chain" id="PRO_5020493258" description="Disease resistance R13L4/SHOC-2-like LRR domain-containing protein" evidence="3">
    <location>
        <begin position="24"/>
        <end position="314"/>
    </location>
</feature>
<dbReference type="Pfam" id="PF00560">
    <property type="entry name" value="LRR_1"/>
    <property type="match status" value="1"/>
</dbReference>
<dbReference type="AlphaFoldDB" id="A0A4S4DX77"/>
<keyword evidence="3" id="KW-0732">Signal</keyword>
<name>A0A4S4DX77_CAMSN</name>
<feature type="signal peptide" evidence="3">
    <location>
        <begin position="1"/>
        <end position="23"/>
    </location>
</feature>
<dbReference type="SUPFAM" id="SSF52058">
    <property type="entry name" value="L domain-like"/>
    <property type="match status" value="1"/>
</dbReference>
<evidence type="ECO:0000256" key="1">
    <source>
        <dbReference type="ARBA" id="ARBA00022614"/>
    </source>
</evidence>
<gene>
    <name evidence="5" type="ORF">TEA_024612</name>
</gene>
<dbReference type="InterPro" id="IPR001611">
    <property type="entry name" value="Leu-rich_rpt"/>
</dbReference>
<reference evidence="5 6" key="1">
    <citation type="journal article" date="2018" name="Proc. Natl. Acad. Sci. U.S.A.">
        <title>Draft genome sequence of Camellia sinensis var. sinensis provides insights into the evolution of the tea genome and tea quality.</title>
        <authorList>
            <person name="Wei C."/>
            <person name="Yang H."/>
            <person name="Wang S."/>
            <person name="Zhao J."/>
            <person name="Liu C."/>
            <person name="Gao L."/>
            <person name="Xia E."/>
            <person name="Lu Y."/>
            <person name="Tai Y."/>
            <person name="She G."/>
            <person name="Sun J."/>
            <person name="Cao H."/>
            <person name="Tong W."/>
            <person name="Gao Q."/>
            <person name="Li Y."/>
            <person name="Deng W."/>
            <person name="Jiang X."/>
            <person name="Wang W."/>
            <person name="Chen Q."/>
            <person name="Zhang S."/>
            <person name="Li H."/>
            <person name="Wu J."/>
            <person name="Wang P."/>
            <person name="Li P."/>
            <person name="Shi C."/>
            <person name="Zheng F."/>
            <person name="Jian J."/>
            <person name="Huang B."/>
            <person name="Shan D."/>
            <person name="Shi M."/>
            <person name="Fang C."/>
            <person name="Yue Y."/>
            <person name="Li F."/>
            <person name="Li D."/>
            <person name="Wei S."/>
            <person name="Han B."/>
            <person name="Jiang C."/>
            <person name="Yin Y."/>
            <person name="Xia T."/>
            <person name="Zhang Z."/>
            <person name="Bennetzen J.L."/>
            <person name="Zhao S."/>
            <person name="Wan X."/>
        </authorList>
    </citation>
    <scope>NUCLEOTIDE SEQUENCE [LARGE SCALE GENOMIC DNA]</scope>
    <source>
        <strain evidence="6">cv. Shuchazao</strain>
        <tissue evidence="5">Leaf</tissue>
    </source>
</reference>
<dbReference type="InterPro" id="IPR055414">
    <property type="entry name" value="LRR_R13L4/SHOC2-like"/>
</dbReference>
<evidence type="ECO:0000259" key="4">
    <source>
        <dbReference type="Pfam" id="PF23598"/>
    </source>
</evidence>
<feature type="domain" description="Disease resistance R13L4/SHOC-2-like LRR" evidence="4">
    <location>
        <begin position="163"/>
        <end position="266"/>
    </location>
</feature>
<protein>
    <recommendedName>
        <fullName evidence="4">Disease resistance R13L4/SHOC-2-like LRR domain-containing protein</fullName>
    </recommendedName>
</protein>
<dbReference type="FunFam" id="3.80.10.10:FF:000383">
    <property type="entry name" value="Leucine-rich repeat receptor protein kinase EMS1"/>
    <property type="match status" value="1"/>
</dbReference>
<dbReference type="InterPro" id="IPR052595">
    <property type="entry name" value="LRRC69/RLP"/>
</dbReference>
<organism evidence="5 6">
    <name type="scientific">Camellia sinensis var. sinensis</name>
    <name type="common">China tea</name>
    <dbReference type="NCBI Taxonomy" id="542762"/>
    <lineage>
        <taxon>Eukaryota</taxon>
        <taxon>Viridiplantae</taxon>
        <taxon>Streptophyta</taxon>
        <taxon>Embryophyta</taxon>
        <taxon>Tracheophyta</taxon>
        <taxon>Spermatophyta</taxon>
        <taxon>Magnoliopsida</taxon>
        <taxon>eudicotyledons</taxon>
        <taxon>Gunneridae</taxon>
        <taxon>Pentapetalae</taxon>
        <taxon>asterids</taxon>
        <taxon>Ericales</taxon>
        <taxon>Theaceae</taxon>
        <taxon>Camellia</taxon>
    </lineage>
</organism>
<dbReference type="PRINTS" id="PR00019">
    <property type="entry name" value="LEURICHRPT"/>
</dbReference>
<dbReference type="PANTHER" id="PTHR48057:SF29">
    <property type="entry name" value="OS02G0609900 PROTEIN"/>
    <property type="match status" value="1"/>
</dbReference>
<dbReference type="Pfam" id="PF23598">
    <property type="entry name" value="LRR_14"/>
    <property type="match status" value="1"/>
</dbReference>
<dbReference type="Gene3D" id="3.80.10.10">
    <property type="entry name" value="Ribonuclease Inhibitor"/>
    <property type="match status" value="2"/>
</dbReference>
<dbReference type="EMBL" id="SDRB02010153">
    <property type="protein sequence ID" value="THG07256.1"/>
    <property type="molecule type" value="Genomic_DNA"/>
</dbReference>
<dbReference type="InterPro" id="IPR032675">
    <property type="entry name" value="LRR_dom_sf"/>
</dbReference>
<evidence type="ECO:0000256" key="2">
    <source>
        <dbReference type="ARBA" id="ARBA00022737"/>
    </source>
</evidence>
<keyword evidence="1" id="KW-0433">Leucine-rich repeat</keyword>
<keyword evidence="6" id="KW-1185">Reference proteome</keyword>
<evidence type="ECO:0000313" key="6">
    <source>
        <dbReference type="Proteomes" id="UP000306102"/>
    </source>
</evidence>
<evidence type="ECO:0000313" key="5">
    <source>
        <dbReference type="EMBL" id="THG07256.1"/>
    </source>
</evidence>
<dbReference type="PANTHER" id="PTHR48057">
    <property type="entry name" value="LEUCINE-RICH REPEAT SERINE/THREONINE-PROTEIN KINASE 1"/>
    <property type="match status" value="1"/>
</dbReference>
<keyword evidence="2" id="KW-0677">Repeat</keyword>
<dbReference type="Proteomes" id="UP000306102">
    <property type="component" value="Unassembled WGS sequence"/>
</dbReference>